<dbReference type="PROSITE" id="PS50181">
    <property type="entry name" value="FBOX"/>
    <property type="match status" value="1"/>
</dbReference>
<dbReference type="SMART" id="SM00256">
    <property type="entry name" value="FBOX"/>
    <property type="match status" value="1"/>
</dbReference>
<dbReference type="PANTHER" id="PTHR31672:SF2">
    <property type="entry name" value="F-BOX DOMAIN-CONTAINING PROTEIN"/>
    <property type="match status" value="1"/>
</dbReference>
<dbReference type="InterPro" id="IPR001810">
    <property type="entry name" value="F-box_dom"/>
</dbReference>
<dbReference type="InterPro" id="IPR050796">
    <property type="entry name" value="SCF_F-box_component"/>
</dbReference>
<proteinExistence type="predicted"/>
<dbReference type="InterPro" id="IPR015915">
    <property type="entry name" value="Kelch-typ_b-propeller"/>
</dbReference>
<accession>A0A176WKH4</accession>
<keyword evidence="4" id="KW-1185">Reference proteome</keyword>
<dbReference type="Proteomes" id="UP000077202">
    <property type="component" value="Unassembled WGS sequence"/>
</dbReference>
<name>A0A176WKH4_MARPO</name>
<feature type="domain" description="F-box" evidence="2">
    <location>
        <begin position="194"/>
        <end position="243"/>
    </location>
</feature>
<evidence type="ECO:0000256" key="1">
    <source>
        <dbReference type="SAM" id="MobiDB-lite"/>
    </source>
</evidence>
<evidence type="ECO:0000259" key="2">
    <source>
        <dbReference type="PROSITE" id="PS50181"/>
    </source>
</evidence>
<sequence length="554" mass="63687">MQDEREEWRGGETRQSDGVSKHHERGTMTEREAAVETQRQLEVGREHLNKRAHSSSAVPSYWEQLSSHEDGILGPIVIRWRGACSIGALVIVFDAGESNSVWRRRNWSTREATMDNVWERLAQLQVRQLGDIAHRRSFHKYNHRASTDSDFSDYSRDRRRNPFSLTHKNLLACPQPSVLDLLESTGEGQEPLVTEIWCHLPETLIEAILPHLPLHALLRFRAVCRKWQSMLYSPIFLSSWHQGRRFHHSESPWLIFRGSARECVAFNPSMDRWINIPLHFLPSPRVRVVATAGGLLCVRRRDDSLMVCNPFTKTYVHLTPKPWKCKYPIVGMVADKNPGEQDSYRVVVAGSHGSGVQATDLKTEVYDSNTKSWSQLRSRPLRHHFQTNAVYCNGFLYSAGFSVIMIYDVAKETWSEMRGPPVTQCSNLIMPQICECRGRLLMVEVVSERFVMRTVSIWEKDQRGVVGAEESDEWVKLDTMPDNLLGEVIAMSNSRLFSYFGHDDLLCFVIARREILAYSVSGRTWRWLPSCPFVQGFAQRFAAFPFHPRLDACV</sequence>
<feature type="compositionally biased region" description="Basic and acidic residues" evidence="1">
    <location>
        <begin position="1"/>
        <end position="34"/>
    </location>
</feature>
<dbReference type="Pfam" id="PF12937">
    <property type="entry name" value="F-box-like"/>
    <property type="match status" value="1"/>
</dbReference>
<dbReference type="InterPro" id="IPR005174">
    <property type="entry name" value="KIB1-4_b-propeller"/>
</dbReference>
<organism evidence="3 4">
    <name type="scientific">Marchantia polymorpha subsp. ruderalis</name>
    <dbReference type="NCBI Taxonomy" id="1480154"/>
    <lineage>
        <taxon>Eukaryota</taxon>
        <taxon>Viridiplantae</taxon>
        <taxon>Streptophyta</taxon>
        <taxon>Embryophyta</taxon>
        <taxon>Marchantiophyta</taxon>
        <taxon>Marchantiopsida</taxon>
        <taxon>Marchantiidae</taxon>
        <taxon>Marchantiales</taxon>
        <taxon>Marchantiaceae</taxon>
        <taxon>Marchantia</taxon>
    </lineage>
</organism>
<comment type="caution">
    <text evidence="3">The sequence shown here is derived from an EMBL/GenBank/DDBJ whole genome shotgun (WGS) entry which is preliminary data.</text>
</comment>
<dbReference type="EMBL" id="LVLJ01000662">
    <property type="protein sequence ID" value="OAE33364.1"/>
    <property type="molecule type" value="Genomic_DNA"/>
</dbReference>
<dbReference type="SUPFAM" id="SSF81383">
    <property type="entry name" value="F-box domain"/>
    <property type="match status" value="1"/>
</dbReference>
<gene>
    <name evidence="3" type="ORF">AXG93_3296s1030</name>
</gene>
<feature type="region of interest" description="Disordered" evidence="1">
    <location>
        <begin position="1"/>
        <end position="38"/>
    </location>
</feature>
<evidence type="ECO:0000313" key="3">
    <source>
        <dbReference type="EMBL" id="OAE33364.1"/>
    </source>
</evidence>
<reference evidence="3" key="1">
    <citation type="submission" date="2016-03" db="EMBL/GenBank/DDBJ databases">
        <title>Mechanisms controlling the formation of the plant cell surface in tip-growing cells are functionally conserved among land plants.</title>
        <authorList>
            <person name="Honkanen S."/>
            <person name="Jones V.A."/>
            <person name="Morieri G."/>
            <person name="Champion C."/>
            <person name="Hetherington A.J."/>
            <person name="Kelly S."/>
            <person name="Saint-Marcoux D."/>
            <person name="Proust H."/>
            <person name="Prescott H."/>
            <person name="Dolan L."/>
        </authorList>
    </citation>
    <scope>NUCLEOTIDE SEQUENCE [LARGE SCALE GENOMIC DNA]</scope>
    <source>
        <tissue evidence="3">Whole gametophyte</tissue>
    </source>
</reference>
<evidence type="ECO:0000313" key="4">
    <source>
        <dbReference type="Proteomes" id="UP000077202"/>
    </source>
</evidence>
<protein>
    <recommendedName>
        <fullName evidence="2">F-box domain-containing protein</fullName>
    </recommendedName>
</protein>
<dbReference type="Gene3D" id="2.120.10.80">
    <property type="entry name" value="Kelch-type beta propeller"/>
    <property type="match status" value="1"/>
</dbReference>
<dbReference type="AlphaFoldDB" id="A0A176WKH4"/>
<dbReference type="PANTHER" id="PTHR31672">
    <property type="entry name" value="BNACNNG10540D PROTEIN"/>
    <property type="match status" value="1"/>
</dbReference>
<dbReference type="InterPro" id="IPR036047">
    <property type="entry name" value="F-box-like_dom_sf"/>
</dbReference>
<dbReference type="Pfam" id="PF03478">
    <property type="entry name" value="Beta-prop_KIB1-4"/>
    <property type="match status" value="1"/>
</dbReference>
<dbReference type="Gene3D" id="1.20.1280.50">
    <property type="match status" value="1"/>
</dbReference>
<dbReference type="NCBIfam" id="TIGR01640">
    <property type="entry name" value="F_box_assoc_1"/>
    <property type="match status" value="1"/>
</dbReference>
<dbReference type="InterPro" id="IPR017451">
    <property type="entry name" value="F-box-assoc_interact_dom"/>
</dbReference>
<dbReference type="SUPFAM" id="SSF117281">
    <property type="entry name" value="Kelch motif"/>
    <property type="match status" value="1"/>
</dbReference>